<dbReference type="PROSITE" id="PS50983">
    <property type="entry name" value="FE_B12_PBP"/>
    <property type="match status" value="1"/>
</dbReference>
<dbReference type="Proteomes" id="UP000501600">
    <property type="component" value="Chromosome"/>
</dbReference>
<dbReference type="InterPro" id="IPR002491">
    <property type="entry name" value="ABC_transptr_periplasmic_BD"/>
</dbReference>
<evidence type="ECO:0000259" key="1">
    <source>
        <dbReference type="PROSITE" id="PS50983"/>
    </source>
</evidence>
<dbReference type="InterPro" id="IPR050902">
    <property type="entry name" value="ABC_Transporter_SBP"/>
</dbReference>
<dbReference type="KEGG" id="phao:HF685_02240"/>
<dbReference type="GO" id="GO:0071281">
    <property type="term" value="P:cellular response to iron ion"/>
    <property type="evidence" value="ECO:0007669"/>
    <property type="project" value="TreeGrafter"/>
</dbReference>
<sequence length="281" mass="29780">MMLLASCSAYSAEQDAIIDDKREVKTIVSANPCVDAILVELVEPERIASLSHYSHSAGSSSMDIALASRFPANGGTAEEIIALDPDIVLLGSHTPKATLDALQASGIKVHLIGVPDSVAQSLDQIEQIALAVNEKPRGDILQSKIRAAVDAASTGAKQARPKLLIWQAGGLVPGEGTLIDDMIGLAGFANASADYRLAMWDILPLEPVAKNPPDLILSPSSAKSGESRNVHLRTKFLKKFGDQVVTADIPENLLHCGGTTIISAMNVLKNARNDYQRQNGT</sequence>
<dbReference type="RefSeq" id="WP_168818109.1">
    <property type="nucleotide sequence ID" value="NZ_CP051217.1"/>
</dbReference>
<protein>
    <submittedName>
        <fullName evidence="2">ABC transporter substrate-binding protein</fullName>
    </submittedName>
</protein>
<reference evidence="2 3" key="1">
    <citation type="submission" date="2020-04" db="EMBL/GenBank/DDBJ databases">
        <title>Genome sequence for Sphingorhabdus sp. strain M1.</title>
        <authorList>
            <person name="Park S.-J."/>
        </authorList>
    </citation>
    <scope>NUCLEOTIDE SEQUENCE [LARGE SCALE GENOMIC DNA]</scope>
    <source>
        <strain evidence="2 3">JK6</strain>
    </source>
</reference>
<dbReference type="PANTHER" id="PTHR30535">
    <property type="entry name" value="VITAMIN B12-BINDING PROTEIN"/>
    <property type="match status" value="1"/>
</dbReference>
<gene>
    <name evidence="2" type="ORF">HF685_02240</name>
</gene>
<keyword evidence="3" id="KW-1185">Reference proteome</keyword>
<dbReference type="PANTHER" id="PTHR30535:SF34">
    <property type="entry name" value="MOLYBDATE-BINDING PROTEIN MOLA"/>
    <property type="match status" value="1"/>
</dbReference>
<dbReference type="SUPFAM" id="SSF53807">
    <property type="entry name" value="Helical backbone' metal receptor"/>
    <property type="match status" value="1"/>
</dbReference>
<name>A0A6H2DJZ2_9SPHN</name>
<evidence type="ECO:0000313" key="2">
    <source>
        <dbReference type="EMBL" id="QJB68265.1"/>
    </source>
</evidence>
<evidence type="ECO:0000313" key="3">
    <source>
        <dbReference type="Proteomes" id="UP000501600"/>
    </source>
</evidence>
<feature type="domain" description="Fe/B12 periplasmic-binding" evidence="1">
    <location>
        <begin position="26"/>
        <end position="279"/>
    </location>
</feature>
<organism evidence="2 3">
    <name type="scientific">Parasphingorhabdus halotolerans</name>
    <dbReference type="NCBI Taxonomy" id="2725558"/>
    <lineage>
        <taxon>Bacteria</taxon>
        <taxon>Pseudomonadati</taxon>
        <taxon>Pseudomonadota</taxon>
        <taxon>Alphaproteobacteria</taxon>
        <taxon>Sphingomonadales</taxon>
        <taxon>Sphingomonadaceae</taxon>
        <taxon>Parasphingorhabdus</taxon>
    </lineage>
</organism>
<dbReference type="EMBL" id="CP051217">
    <property type="protein sequence ID" value="QJB68265.1"/>
    <property type="molecule type" value="Genomic_DNA"/>
</dbReference>
<dbReference type="Gene3D" id="3.40.50.1980">
    <property type="entry name" value="Nitrogenase molybdenum iron protein domain"/>
    <property type="match status" value="2"/>
</dbReference>
<dbReference type="Pfam" id="PF01497">
    <property type="entry name" value="Peripla_BP_2"/>
    <property type="match status" value="1"/>
</dbReference>
<proteinExistence type="predicted"/>
<accession>A0A6H2DJZ2</accession>
<dbReference type="AlphaFoldDB" id="A0A6H2DJZ2"/>